<dbReference type="Gene3D" id="3.40.50.300">
    <property type="entry name" value="P-loop containing nucleotide triphosphate hydrolases"/>
    <property type="match status" value="1"/>
</dbReference>
<dbReference type="SMART" id="SM00382">
    <property type="entry name" value="AAA"/>
    <property type="match status" value="1"/>
</dbReference>
<name>A0A424FLJ4_9HYPH</name>
<evidence type="ECO:0000313" key="12">
    <source>
        <dbReference type="EMBL" id="RPD36961.1"/>
    </source>
</evidence>
<dbReference type="SUPFAM" id="SSF90123">
    <property type="entry name" value="ABC transporter transmembrane region"/>
    <property type="match status" value="1"/>
</dbReference>
<dbReference type="PROSITE" id="PS00211">
    <property type="entry name" value="ABC_TRANSPORTER_1"/>
    <property type="match status" value="1"/>
</dbReference>
<feature type="transmembrane region" description="Helical" evidence="9">
    <location>
        <begin position="221"/>
        <end position="245"/>
    </location>
</feature>
<dbReference type="SUPFAM" id="SSF52540">
    <property type="entry name" value="P-loop containing nucleoside triphosphate hydrolases"/>
    <property type="match status" value="1"/>
</dbReference>
<evidence type="ECO:0000256" key="2">
    <source>
        <dbReference type="ARBA" id="ARBA00005417"/>
    </source>
</evidence>
<dbReference type="InterPro" id="IPR036640">
    <property type="entry name" value="ABC1_TM_sf"/>
</dbReference>
<evidence type="ECO:0000256" key="4">
    <source>
        <dbReference type="ARBA" id="ARBA00022741"/>
    </source>
</evidence>
<feature type="transmembrane region" description="Helical" evidence="9">
    <location>
        <begin position="115"/>
        <end position="137"/>
    </location>
</feature>
<evidence type="ECO:0000259" key="10">
    <source>
        <dbReference type="PROSITE" id="PS50893"/>
    </source>
</evidence>
<evidence type="ECO:0000256" key="1">
    <source>
        <dbReference type="ARBA" id="ARBA00004651"/>
    </source>
</evidence>
<dbReference type="GO" id="GO:0016887">
    <property type="term" value="F:ATP hydrolysis activity"/>
    <property type="evidence" value="ECO:0007669"/>
    <property type="project" value="InterPro"/>
</dbReference>
<evidence type="ECO:0000256" key="6">
    <source>
        <dbReference type="ARBA" id="ARBA00022989"/>
    </source>
</evidence>
<comment type="similarity">
    <text evidence="2">Belongs to the ABC transporter superfamily.</text>
</comment>
<protein>
    <submittedName>
        <fullName evidence="12">ATP-binding cassette domain-containing protein</fullName>
    </submittedName>
</protein>
<dbReference type="InterPro" id="IPR003439">
    <property type="entry name" value="ABC_transporter-like_ATP-bd"/>
</dbReference>
<dbReference type="InterPro" id="IPR017871">
    <property type="entry name" value="ABC_transporter-like_CS"/>
</dbReference>
<dbReference type="PANTHER" id="PTHR43394">
    <property type="entry name" value="ATP-DEPENDENT PERMEASE MDL1, MITOCHONDRIAL"/>
    <property type="match status" value="1"/>
</dbReference>
<dbReference type="EMBL" id="PKRU02000029">
    <property type="protein sequence ID" value="RPD36961.1"/>
    <property type="molecule type" value="Genomic_DNA"/>
</dbReference>
<evidence type="ECO:0000256" key="5">
    <source>
        <dbReference type="ARBA" id="ARBA00022840"/>
    </source>
</evidence>
<feature type="transmembrane region" description="Helical" evidence="9">
    <location>
        <begin position="7"/>
        <end position="31"/>
    </location>
</feature>
<dbReference type="GO" id="GO:0015421">
    <property type="term" value="F:ABC-type oligopeptide transporter activity"/>
    <property type="evidence" value="ECO:0007669"/>
    <property type="project" value="TreeGrafter"/>
</dbReference>
<dbReference type="FunFam" id="3.40.50.300:FF:000218">
    <property type="entry name" value="Multidrug ABC transporter ATP-binding protein"/>
    <property type="match status" value="1"/>
</dbReference>
<dbReference type="InterPro" id="IPR027417">
    <property type="entry name" value="P-loop_NTPase"/>
</dbReference>
<feature type="domain" description="ABC transporter" evidence="10">
    <location>
        <begin position="321"/>
        <end position="557"/>
    </location>
</feature>
<feature type="transmembrane region" description="Helical" evidence="9">
    <location>
        <begin position="265"/>
        <end position="289"/>
    </location>
</feature>
<feature type="transmembrane region" description="Helical" evidence="9">
    <location>
        <begin position="43"/>
        <end position="64"/>
    </location>
</feature>
<evidence type="ECO:0000259" key="11">
    <source>
        <dbReference type="PROSITE" id="PS50929"/>
    </source>
</evidence>
<comment type="caution">
    <text evidence="12">The sequence shown here is derived from an EMBL/GenBank/DDBJ whole genome shotgun (WGS) entry which is preliminary data.</text>
</comment>
<comment type="function">
    <text evidence="8">Part of an ABC transporter complex. Transmembrane domains (TMD) form a pore in the inner membrane and the ATP-binding domain (NBD) is responsible for energy generation.</text>
</comment>
<accession>A0A424FLJ4</accession>
<dbReference type="Proteomes" id="UP000236895">
    <property type="component" value="Unassembled WGS sequence"/>
</dbReference>
<evidence type="ECO:0000256" key="7">
    <source>
        <dbReference type="ARBA" id="ARBA00023136"/>
    </source>
</evidence>
<reference evidence="12 13" key="1">
    <citation type="submission" date="2018-11" db="EMBL/GenBank/DDBJ databases">
        <title>Genome Analysis of Haplotype D of Candidatus Liberibacter Solanacearum.</title>
        <authorList>
            <person name="Katsir L."/>
            <person name="Ruan Z."/>
            <person name="Santos Garcia D."/>
            <person name="Piasezky A."/>
            <person name="Jiang J."/>
            <person name="Sela N."/>
            <person name="Freilich S."/>
            <person name="Bahar O."/>
        </authorList>
    </citation>
    <scope>NUCLEOTIDE SEQUENCE [LARGE SCALE GENOMIC DNA]</scope>
    <source>
        <strain evidence="13">haplotype D1</strain>
    </source>
</reference>
<comment type="subcellular location">
    <subcellularLocation>
        <location evidence="1">Cell membrane</location>
        <topology evidence="1">Multi-pass membrane protein</topology>
    </subcellularLocation>
</comment>
<evidence type="ECO:0000256" key="9">
    <source>
        <dbReference type="SAM" id="Phobius"/>
    </source>
</evidence>
<feature type="domain" description="ABC transmembrane type-1" evidence="11">
    <location>
        <begin position="15"/>
        <end position="286"/>
    </location>
</feature>
<dbReference type="InterPro" id="IPR011527">
    <property type="entry name" value="ABC1_TM_dom"/>
</dbReference>
<keyword evidence="4" id="KW-0547">Nucleotide-binding</keyword>
<proteinExistence type="inferred from homology"/>
<sequence>MLYLRYCLWFIIGELVAIFLYSGIMVWLPIITSVLLKKVGIAPYLWCVFMFLLLAIASSLRYYCATMLGERMILFMQRDIIAKLINFSPSFFSSRSHGDIFSTLVRDTERIKTTIGISMSIVLRNLLMALGSMYMMFSISIDLSLSIIGVACITIILFIIIMKFSRKKVNTLYLDEKKLFNIFSDMIKSMMVIQSFNAGKESIKIYNIQSEKTYKNFLKSVLIRASITCFAIFFLSCGISMVLLLGAHRVSIEGMSQEKLTHFLVYSFAFLGSIRSSSGFVGGISQAIASLKRLRDLMAYELDTPSPLLSLALPSPVLGSIVFRDVSFFYPKKSEKYILKNIDFTVRSGETVALVGLSGAGKTSFFSLLLRFYNPCSGSIEIDGIDLRNVSLKEIRRCIAWVPQNPLVISASVHDNIAIGFPKATREEVQNAAIASQAHEFISCLEEGYDTILGDDAIHLSAGQIQRIAIARAILKDAPILLLDEMSSALDIKNEKKIWAMLRAKRRGRTTIFASHRLSTIQDGDTVFILHDKVIVEKGKHEELLKKSDLYAHYHAVDIS</sequence>
<dbReference type="PANTHER" id="PTHR43394:SF1">
    <property type="entry name" value="ATP-BINDING CASSETTE SUB-FAMILY B MEMBER 10, MITOCHONDRIAL"/>
    <property type="match status" value="1"/>
</dbReference>
<feature type="transmembrane region" description="Helical" evidence="9">
    <location>
        <begin position="143"/>
        <end position="162"/>
    </location>
</feature>
<evidence type="ECO:0000313" key="13">
    <source>
        <dbReference type="Proteomes" id="UP000236895"/>
    </source>
</evidence>
<dbReference type="AlphaFoldDB" id="A0A424FLJ4"/>
<keyword evidence="7 9" id="KW-0472">Membrane</keyword>
<dbReference type="GO" id="GO:0005524">
    <property type="term" value="F:ATP binding"/>
    <property type="evidence" value="ECO:0007669"/>
    <property type="project" value="UniProtKB-KW"/>
</dbReference>
<dbReference type="InterPro" id="IPR039421">
    <property type="entry name" value="Type_1_exporter"/>
</dbReference>
<organism evidence="12 13">
    <name type="scientific">Candidatus Liberibacter solanacearum</name>
    <dbReference type="NCBI Taxonomy" id="556287"/>
    <lineage>
        <taxon>Bacteria</taxon>
        <taxon>Pseudomonadati</taxon>
        <taxon>Pseudomonadota</taxon>
        <taxon>Alphaproteobacteria</taxon>
        <taxon>Hyphomicrobiales</taxon>
        <taxon>Rhizobiaceae</taxon>
        <taxon>Liberibacter</taxon>
    </lineage>
</organism>
<evidence type="ECO:0000256" key="3">
    <source>
        <dbReference type="ARBA" id="ARBA00022692"/>
    </source>
</evidence>
<keyword evidence="3 9" id="KW-0812">Transmembrane</keyword>
<keyword evidence="5 12" id="KW-0067">ATP-binding</keyword>
<evidence type="ECO:0000256" key="8">
    <source>
        <dbReference type="ARBA" id="ARBA00024725"/>
    </source>
</evidence>
<dbReference type="Pfam" id="PF00664">
    <property type="entry name" value="ABC_membrane"/>
    <property type="match status" value="1"/>
</dbReference>
<dbReference type="InterPro" id="IPR003593">
    <property type="entry name" value="AAA+_ATPase"/>
</dbReference>
<dbReference type="PROSITE" id="PS50929">
    <property type="entry name" value="ABC_TM1F"/>
    <property type="match status" value="1"/>
</dbReference>
<dbReference type="Pfam" id="PF00005">
    <property type="entry name" value="ABC_tran"/>
    <property type="match status" value="1"/>
</dbReference>
<dbReference type="Gene3D" id="1.20.1560.10">
    <property type="entry name" value="ABC transporter type 1, transmembrane domain"/>
    <property type="match status" value="1"/>
</dbReference>
<keyword evidence="6 9" id="KW-1133">Transmembrane helix</keyword>
<dbReference type="GO" id="GO:0005886">
    <property type="term" value="C:plasma membrane"/>
    <property type="evidence" value="ECO:0007669"/>
    <property type="project" value="UniProtKB-SubCell"/>
</dbReference>
<gene>
    <name evidence="12" type="ORF">C0030_004980</name>
</gene>
<dbReference type="PROSITE" id="PS50893">
    <property type="entry name" value="ABC_TRANSPORTER_2"/>
    <property type="match status" value="1"/>
</dbReference>